<dbReference type="GO" id="GO:0000049">
    <property type="term" value="F:tRNA binding"/>
    <property type="evidence" value="ECO:0007669"/>
    <property type="project" value="InterPro"/>
</dbReference>
<organism evidence="7">
    <name type="scientific">Rhodosorus marinus</name>
    <dbReference type="NCBI Taxonomy" id="101924"/>
    <lineage>
        <taxon>Eukaryota</taxon>
        <taxon>Rhodophyta</taxon>
        <taxon>Stylonematophyceae</taxon>
        <taxon>Stylonematales</taxon>
        <taxon>Stylonemataceae</taxon>
        <taxon>Rhodosorus</taxon>
    </lineage>
</organism>
<dbReference type="EMBL" id="HBEK01006526">
    <property type="protein sequence ID" value="CAD8393641.1"/>
    <property type="molecule type" value="Transcribed_RNA"/>
</dbReference>
<feature type="region of interest" description="Disordered" evidence="6">
    <location>
        <begin position="204"/>
        <end position="242"/>
    </location>
</feature>
<accession>A0A7S0BHX3</accession>
<evidence type="ECO:0000256" key="3">
    <source>
        <dbReference type="ARBA" id="ARBA00022759"/>
    </source>
</evidence>
<sequence>MIGFIGGLALADGILCRRWRVRERGISPVTCCRSVVNAGRDEPEPERRVKLSLPTTRERWGCFRAGVRRESNRPVGSSDAQLAFRAKCWRLQYSTKRSYPVRPRISSVYWVHIVCSKAVMGKRAVHRTNAKRKVREALRLLMPIHAVRAREYIFYVQPEIRGMSHAEIVAEAEAALKQMSCWEEELPPEAFDRPFYSKVAIKTVNRDDPREEQKRKIATDSNNDDNEESKKSLLDPGASSAQ</sequence>
<keyword evidence="5" id="KW-0694">RNA-binding</keyword>
<dbReference type="GO" id="GO:0008033">
    <property type="term" value="P:tRNA processing"/>
    <property type="evidence" value="ECO:0007669"/>
    <property type="project" value="UniProtKB-KW"/>
</dbReference>
<evidence type="ECO:0000256" key="1">
    <source>
        <dbReference type="ARBA" id="ARBA00022694"/>
    </source>
</evidence>
<dbReference type="AlphaFoldDB" id="A0A7S0BHX3"/>
<dbReference type="SUPFAM" id="SSF54211">
    <property type="entry name" value="Ribosomal protein S5 domain 2-like"/>
    <property type="match status" value="1"/>
</dbReference>
<dbReference type="InterPro" id="IPR014721">
    <property type="entry name" value="Ribsml_uS5_D2-typ_fold_subgr"/>
</dbReference>
<keyword evidence="4" id="KW-0378">Hydrolase</keyword>
<dbReference type="InterPro" id="IPR000100">
    <property type="entry name" value="RNase_P"/>
</dbReference>
<dbReference type="Gene3D" id="3.30.230.10">
    <property type="match status" value="1"/>
</dbReference>
<evidence type="ECO:0000313" key="7">
    <source>
        <dbReference type="EMBL" id="CAD8393641.1"/>
    </source>
</evidence>
<dbReference type="Pfam" id="PF00825">
    <property type="entry name" value="Ribonuclease_P"/>
    <property type="match status" value="1"/>
</dbReference>
<dbReference type="InterPro" id="IPR020568">
    <property type="entry name" value="Ribosomal_Su5_D2-typ_SF"/>
</dbReference>
<protein>
    <submittedName>
        <fullName evidence="7">Uncharacterized protein</fullName>
    </submittedName>
</protein>
<evidence type="ECO:0000256" key="4">
    <source>
        <dbReference type="ARBA" id="ARBA00022801"/>
    </source>
</evidence>
<keyword evidence="3" id="KW-0255">Endonuclease</keyword>
<reference evidence="7" key="1">
    <citation type="submission" date="2021-01" db="EMBL/GenBank/DDBJ databases">
        <authorList>
            <person name="Corre E."/>
            <person name="Pelletier E."/>
            <person name="Niang G."/>
            <person name="Scheremetjew M."/>
            <person name="Finn R."/>
            <person name="Kale V."/>
            <person name="Holt S."/>
            <person name="Cochrane G."/>
            <person name="Meng A."/>
            <person name="Brown T."/>
            <person name="Cohen L."/>
        </authorList>
    </citation>
    <scope>NUCLEOTIDE SEQUENCE</scope>
    <source>
        <strain evidence="7">UTEX LB 2760</strain>
    </source>
</reference>
<evidence type="ECO:0000256" key="2">
    <source>
        <dbReference type="ARBA" id="ARBA00022722"/>
    </source>
</evidence>
<keyword evidence="2" id="KW-0540">Nuclease</keyword>
<gene>
    <name evidence="7" type="ORF">RMAR0315_LOCUS3626</name>
</gene>
<evidence type="ECO:0000256" key="5">
    <source>
        <dbReference type="ARBA" id="ARBA00022884"/>
    </source>
</evidence>
<feature type="compositionally biased region" description="Basic and acidic residues" evidence="6">
    <location>
        <begin position="204"/>
        <end position="218"/>
    </location>
</feature>
<proteinExistence type="predicted"/>
<evidence type="ECO:0000256" key="6">
    <source>
        <dbReference type="SAM" id="MobiDB-lite"/>
    </source>
</evidence>
<dbReference type="GO" id="GO:0004526">
    <property type="term" value="F:ribonuclease P activity"/>
    <property type="evidence" value="ECO:0007669"/>
    <property type="project" value="InterPro"/>
</dbReference>
<keyword evidence="1" id="KW-0819">tRNA processing</keyword>
<name>A0A7S0BHX3_9RHOD</name>